<dbReference type="Proteomes" id="UP001171111">
    <property type="component" value="Unassembled WGS sequence"/>
</dbReference>
<dbReference type="SUPFAM" id="SSF53067">
    <property type="entry name" value="Actin-like ATPase domain"/>
    <property type="match status" value="1"/>
</dbReference>
<name>A0ABT8T9A2_9BACT</name>
<comment type="caution">
    <text evidence="1">The sequence shown here is derived from an EMBL/GenBank/DDBJ whole genome shotgun (WGS) entry which is preliminary data.</text>
</comment>
<sequence length="150" mass="15826">MSLPSCELLFITLGSPLLVGIYQNGELKQSLSSDKPSSEAITEFLAELKKQYKITKIIYANGPGSFMGLKVAFVALGVFAGVYGCEFGAVSGFSLNGNAPIAAKKGFSFVLNDDKISLEPVLGVSASLPKSLKNLSISTDVLPNYVLEAV</sequence>
<dbReference type="RefSeq" id="WP_302244404.1">
    <property type="nucleotide sequence ID" value="NZ_JAULJQ010000006.1"/>
</dbReference>
<evidence type="ECO:0000313" key="2">
    <source>
        <dbReference type="Proteomes" id="UP001171111"/>
    </source>
</evidence>
<keyword evidence="2" id="KW-1185">Reference proteome</keyword>
<evidence type="ECO:0000313" key="1">
    <source>
        <dbReference type="EMBL" id="MDO2409568.1"/>
    </source>
</evidence>
<proteinExistence type="predicted"/>
<gene>
    <name evidence="1" type="ORF">Q2362_05580</name>
</gene>
<reference evidence="1 2" key="1">
    <citation type="submission" date="2023-06" db="EMBL/GenBank/DDBJ databases">
        <title>Campylobacter magnum sp. nov., isolated from cecal contents of domestic pigs (Sus scrofa domesticus).</title>
        <authorList>
            <person name="Papic B."/>
            <person name="Gruntar I."/>
        </authorList>
    </citation>
    <scope>NUCLEOTIDE SEQUENCE [LARGE SCALE GENOMIC DNA]</scope>
    <source>
        <strain evidence="2">34484-21</strain>
    </source>
</reference>
<dbReference type="InterPro" id="IPR043129">
    <property type="entry name" value="ATPase_NBD"/>
</dbReference>
<protein>
    <submittedName>
        <fullName evidence="1">Glycoprotease</fullName>
    </submittedName>
</protein>
<dbReference type="EMBL" id="JAULJQ010000006">
    <property type="protein sequence ID" value="MDO2409568.1"/>
    <property type="molecule type" value="Genomic_DNA"/>
</dbReference>
<organism evidence="1 2">
    <name type="scientific">Campylobacter magnus</name>
    <dbReference type="NCBI Taxonomy" id="3026462"/>
    <lineage>
        <taxon>Bacteria</taxon>
        <taxon>Pseudomonadati</taxon>
        <taxon>Campylobacterota</taxon>
        <taxon>Epsilonproteobacteria</taxon>
        <taxon>Campylobacterales</taxon>
        <taxon>Campylobacteraceae</taxon>
        <taxon>Campylobacter</taxon>
    </lineage>
</organism>
<accession>A0ABT8T9A2</accession>